<feature type="transmembrane region" description="Helical" evidence="10">
    <location>
        <begin position="174"/>
        <end position="202"/>
    </location>
</feature>
<organism evidence="11 12">
    <name type="scientific">Tistlia consotensis USBA 355</name>
    <dbReference type="NCBI Taxonomy" id="560819"/>
    <lineage>
        <taxon>Bacteria</taxon>
        <taxon>Pseudomonadati</taxon>
        <taxon>Pseudomonadota</taxon>
        <taxon>Alphaproteobacteria</taxon>
        <taxon>Rhodospirillales</taxon>
        <taxon>Rhodovibrionaceae</taxon>
        <taxon>Tistlia</taxon>
    </lineage>
</organism>
<comment type="subcellular location">
    <subcellularLocation>
        <location evidence="1">Cell inner membrane</location>
        <topology evidence="1">Multi-pass membrane protein</topology>
    </subcellularLocation>
</comment>
<evidence type="ECO:0000256" key="1">
    <source>
        <dbReference type="ARBA" id="ARBA00004429"/>
    </source>
</evidence>
<feature type="transmembrane region" description="Helical" evidence="10">
    <location>
        <begin position="41"/>
        <end position="68"/>
    </location>
</feature>
<dbReference type="EMBL" id="FWZX01000023">
    <property type="protein sequence ID" value="SMF60735.1"/>
    <property type="molecule type" value="Genomic_DNA"/>
</dbReference>
<feature type="transmembrane region" description="Helical" evidence="10">
    <location>
        <begin position="260"/>
        <end position="281"/>
    </location>
</feature>
<evidence type="ECO:0000256" key="9">
    <source>
        <dbReference type="ARBA" id="ARBA00031636"/>
    </source>
</evidence>
<reference evidence="11 12" key="1">
    <citation type="submission" date="2017-04" db="EMBL/GenBank/DDBJ databases">
        <authorList>
            <person name="Afonso C.L."/>
            <person name="Miller P.J."/>
            <person name="Scott M.A."/>
            <person name="Spackman E."/>
            <person name="Goraichik I."/>
            <person name="Dimitrov K.M."/>
            <person name="Suarez D.L."/>
            <person name="Swayne D.E."/>
        </authorList>
    </citation>
    <scope>NUCLEOTIDE SEQUENCE [LARGE SCALE GENOMIC DNA]</scope>
    <source>
        <strain evidence="11 12">USBA 355</strain>
    </source>
</reference>
<dbReference type="PIRSF" id="PIRSF006603">
    <property type="entry name" value="DinF"/>
    <property type="match status" value="1"/>
</dbReference>
<keyword evidence="8 10" id="KW-0472">Membrane</keyword>
<feature type="transmembrane region" description="Helical" evidence="10">
    <location>
        <begin position="80"/>
        <end position="98"/>
    </location>
</feature>
<dbReference type="PANTHER" id="PTHR43298">
    <property type="entry name" value="MULTIDRUG RESISTANCE PROTEIN NORM-RELATED"/>
    <property type="match status" value="1"/>
</dbReference>
<dbReference type="Proteomes" id="UP000192917">
    <property type="component" value="Unassembled WGS sequence"/>
</dbReference>
<dbReference type="PANTHER" id="PTHR43298:SF2">
    <property type="entry name" value="FMN_FAD EXPORTER YEEO-RELATED"/>
    <property type="match status" value="1"/>
</dbReference>
<dbReference type="STRING" id="560819.SAMN05428998_12384"/>
<dbReference type="GO" id="GO:0005886">
    <property type="term" value="C:plasma membrane"/>
    <property type="evidence" value="ECO:0007669"/>
    <property type="project" value="UniProtKB-SubCell"/>
</dbReference>
<dbReference type="InterPro" id="IPR048279">
    <property type="entry name" value="MdtK-like"/>
</dbReference>
<keyword evidence="2" id="KW-0813">Transport</keyword>
<evidence type="ECO:0000256" key="8">
    <source>
        <dbReference type="ARBA" id="ARBA00023136"/>
    </source>
</evidence>
<evidence type="ECO:0000256" key="6">
    <source>
        <dbReference type="ARBA" id="ARBA00022989"/>
    </source>
</evidence>
<dbReference type="CDD" id="cd13131">
    <property type="entry name" value="MATE_NorM_like"/>
    <property type="match status" value="1"/>
</dbReference>
<dbReference type="GO" id="GO:0042910">
    <property type="term" value="F:xenobiotic transmembrane transporter activity"/>
    <property type="evidence" value="ECO:0007669"/>
    <property type="project" value="InterPro"/>
</dbReference>
<dbReference type="InterPro" id="IPR002528">
    <property type="entry name" value="MATE_fam"/>
</dbReference>
<dbReference type="AlphaFoldDB" id="A0A1Y6CKI0"/>
<proteinExistence type="predicted"/>
<dbReference type="InterPro" id="IPR050222">
    <property type="entry name" value="MATE_MdtK"/>
</dbReference>
<protein>
    <recommendedName>
        <fullName evidence="9">Multidrug-efflux transporter</fullName>
    </recommendedName>
</protein>
<evidence type="ECO:0000313" key="11">
    <source>
        <dbReference type="EMBL" id="SMF60735.1"/>
    </source>
</evidence>
<keyword evidence="12" id="KW-1185">Reference proteome</keyword>
<evidence type="ECO:0000313" key="12">
    <source>
        <dbReference type="Proteomes" id="UP000192917"/>
    </source>
</evidence>
<evidence type="ECO:0000256" key="3">
    <source>
        <dbReference type="ARBA" id="ARBA00022449"/>
    </source>
</evidence>
<feature type="transmembrane region" description="Helical" evidence="10">
    <location>
        <begin position="227"/>
        <end position="248"/>
    </location>
</feature>
<dbReference type="GO" id="GO:0006811">
    <property type="term" value="P:monoatomic ion transport"/>
    <property type="evidence" value="ECO:0007669"/>
    <property type="project" value="UniProtKB-KW"/>
</dbReference>
<evidence type="ECO:0000256" key="5">
    <source>
        <dbReference type="ARBA" id="ARBA00022692"/>
    </source>
</evidence>
<evidence type="ECO:0000256" key="4">
    <source>
        <dbReference type="ARBA" id="ARBA00022475"/>
    </source>
</evidence>
<evidence type="ECO:0000256" key="2">
    <source>
        <dbReference type="ARBA" id="ARBA00022448"/>
    </source>
</evidence>
<dbReference type="NCBIfam" id="TIGR00797">
    <property type="entry name" value="matE"/>
    <property type="match status" value="1"/>
</dbReference>
<evidence type="ECO:0000256" key="10">
    <source>
        <dbReference type="SAM" id="Phobius"/>
    </source>
</evidence>
<feature type="transmembrane region" description="Helical" evidence="10">
    <location>
        <begin position="382"/>
        <end position="400"/>
    </location>
</feature>
<feature type="transmembrane region" description="Helical" evidence="10">
    <location>
        <begin position="148"/>
        <end position="168"/>
    </location>
</feature>
<keyword evidence="3" id="KW-0050">Antiport</keyword>
<keyword evidence="6 10" id="KW-1133">Transmembrane helix</keyword>
<sequence length="456" mass="48820">MVGLALPIVCSQLGLIAMQTTDVIMLARLGPDYMAAGSLGFAVYFNVWLFCLGILIASASLVAQAYGARDYRGVRRSVRQAFWVALTLALPAMALIWNGHHLLLWAGRDGAVVDHARTYLHTIVWGIPFSLGFLVLRYFVSALSRPKIVMVALIGGALINGLLDYLLIFGHLGFPALGVAGAAGATAAVHVGLFLTLATFVLRDRQFRRFHVFARFTRPDWQRYLEVWRVGLPVGVTVVAESGLFLSAQLLMLRLGTLNVAAHAVALQITAVAFMIPLGVGQAGQVRVGQHFGARDVEGVRRAAWVAAALGCGFMACTATLMWLAPGAVVSLIVDPGDPQLLPVFNLAVSFLVVAALFQIFDGAQAVMSCSLRGLCDTAWPMALAMTGYWGIGFVAAYLLAFEAGLGGIGVWYGLALGLAVVAAALTTRFSLRRRLGLLDRHRLSALPSRAARTET</sequence>
<evidence type="ECO:0000256" key="7">
    <source>
        <dbReference type="ARBA" id="ARBA00023065"/>
    </source>
</evidence>
<keyword evidence="4" id="KW-1003">Cell membrane</keyword>
<dbReference type="GO" id="GO:0015297">
    <property type="term" value="F:antiporter activity"/>
    <property type="evidence" value="ECO:0007669"/>
    <property type="project" value="UniProtKB-KW"/>
</dbReference>
<feature type="transmembrane region" description="Helical" evidence="10">
    <location>
        <begin position="344"/>
        <end position="361"/>
    </location>
</feature>
<accession>A0A1Y6CKI0</accession>
<feature type="transmembrane region" description="Helical" evidence="10">
    <location>
        <begin position="302"/>
        <end position="324"/>
    </location>
</feature>
<keyword evidence="7" id="KW-0406">Ion transport</keyword>
<feature type="transmembrane region" description="Helical" evidence="10">
    <location>
        <begin position="412"/>
        <end position="432"/>
    </location>
</feature>
<gene>
    <name evidence="11" type="ORF">SAMN05428998_12384</name>
</gene>
<feature type="transmembrane region" description="Helical" evidence="10">
    <location>
        <begin position="118"/>
        <end position="136"/>
    </location>
</feature>
<name>A0A1Y6CKI0_9PROT</name>
<dbReference type="Pfam" id="PF01554">
    <property type="entry name" value="MatE"/>
    <property type="match status" value="2"/>
</dbReference>
<keyword evidence="5 10" id="KW-0812">Transmembrane</keyword>